<comment type="catalytic activity">
    <reaction evidence="3">
        <text>2 superoxide + 2 H(+) = H2O2 + O2</text>
        <dbReference type="Rhea" id="RHEA:20696"/>
        <dbReference type="ChEBI" id="CHEBI:15378"/>
        <dbReference type="ChEBI" id="CHEBI:15379"/>
        <dbReference type="ChEBI" id="CHEBI:16240"/>
        <dbReference type="ChEBI" id="CHEBI:18421"/>
        <dbReference type="EC" id="1.15.1.1"/>
    </reaction>
</comment>
<proteinExistence type="inferred from homology"/>
<keyword evidence="4" id="KW-0732">Signal</keyword>
<evidence type="ECO:0000256" key="2">
    <source>
        <dbReference type="ARBA" id="ARBA00024900"/>
    </source>
</evidence>
<dbReference type="InterPro" id="IPR024134">
    <property type="entry name" value="SOD_Cu/Zn_/chaperone"/>
</dbReference>
<name>A0ABW4HQM1_9BACI</name>
<evidence type="ECO:0000313" key="6">
    <source>
        <dbReference type="EMBL" id="MFD1607367.1"/>
    </source>
</evidence>
<keyword evidence="3" id="KW-0479">Metal-binding</keyword>
<evidence type="ECO:0000313" key="7">
    <source>
        <dbReference type="Proteomes" id="UP001597221"/>
    </source>
</evidence>
<dbReference type="Pfam" id="PF00080">
    <property type="entry name" value="Sod_Cu"/>
    <property type="match status" value="1"/>
</dbReference>
<gene>
    <name evidence="6" type="ORF">ACFSBH_06860</name>
</gene>
<dbReference type="EMBL" id="JBHUDE010000034">
    <property type="protein sequence ID" value="MFD1607367.1"/>
    <property type="molecule type" value="Genomic_DNA"/>
</dbReference>
<keyword evidence="3" id="KW-0862">Zinc</keyword>
<comment type="cofactor">
    <cofactor evidence="3">
        <name>Cu cation</name>
        <dbReference type="ChEBI" id="CHEBI:23378"/>
    </cofactor>
    <text evidence="3">Binds 1 copper ion per subunit.</text>
</comment>
<comment type="cofactor">
    <cofactor evidence="3">
        <name>Zn(2+)</name>
        <dbReference type="ChEBI" id="CHEBI:29105"/>
    </cofactor>
    <text evidence="3">Binds 1 zinc ion per subunit.</text>
</comment>
<feature type="domain" description="Superoxide dismutase copper/zinc binding" evidence="5">
    <location>
        <begin position="37"/>
        <end position="167"/>
    </location>
</feature>
<comment type="similarity">
    <text evidence="1 3">Belongs to the Cu-Zn superoxide dismutase family.</text>
</comment>
<keyword evidence="7" id="KW-1185">Reference proteome</keyword>
<evidence type="ECO:0000256" key="1">
    <source>
        <dbReference type="ARBA" id="ARBA00010457"/>
    </source>
</evidence>
<accession>A0ABW4HQM1</accession>
<comment type="function">
    <text evidence="2">Destroys radicals which are normally produced within the cells and which are toxic to biological systems. May play a role in favoring mycobacterial survival in phagocytes.</text>
</comment>
<evidence type="ECO:0000256" key="3">
    <source>
        <dbReference type="RuleBase" id="RU000393"/>
    </source>
</evidence>
<evidence type="ECO:0000256" key="4">
    <source>
        <dbReference type="SAM" id="SignalP"/>
    </source>
</evidence>
<dbReference type="PANTHER" id="PTHR10003">
    <property type="entry name" value="SUPEROXIDE DISMUTASE CU-ZN -RELATED"/>
    <property type="match status" value="1"/>
</dbReference>
<dbReference type="InterPro" id="IPR001424">
    <property type="entry name" value="SOD_Cu_Zn_dom"/>
</dbReference>
<dbReference type="InterPro" id="IPR018152">
    <property type="entry name" value="SOD_Cu/Zn_BS"/>
</dbReference>
<organism evidence="6 7">
    <name type="scientific">Oceanobacillus luteolus</name>
    <dbReference type="NCBI Taxonomy" id="1274358"/>
    <lineage>
        <taxon>Bacteria</taxon>
        <taxon>Bacillati</taxon>
        <taxon>Bacillota</taxon>
        <taxon>Bacilli</taxon>
        <taxon>Bacillales</taxon>
        <taxon>Bacillaceae</taxon>
        <taxon>Oceanobacillus</taxon>
    </lineage>
</organism>
<dbReference type="RefSeq" id="WP_251513027.1">
    <property type="nucleotide sequence ID" value="NZ_JAMBON010000009.1"/>
</dbReference>
<reference evidence="7" key="1">
    <citation type="journal article" date="2019" name="Int. J. Syst. Evol. Microbiol.">
        <title>The Global Catalogue of Microorganisms (GCM) 10K type strain sequencing project: providing services to taxonomists for standard genome sequencing and annotation.</title>
        <authorList>
            <consortium name="The Broad Institute Genomics Platform"/>
            <consortium name="The Broad Institute Genome Sequencing Center for Infectious Disease"/>
            <person name="Wu L."/>
            <person name="Ma J."/>
        </authorList>
    </citation>
    <scope>NUCLEOTIDE SEQUENCE [LARGE SCALE GENOMIC DNA]</scope>
    <source>
        <strain evidence="7">CGMCC 1.12376</strain>
    </source>
</reference>
<dbReference type="InterPro" id="IPR036423">
    <property type="entry name" value="SOD-like_Cu/Zn_dom_sf"/>
</dbReference>
<feature type="signal peptide" evidence="4">
    <location>
        <begin position="1"/>
        <end position="18"/>
    </location>
</feature>
<dbReference type="Proteomes" id="UP001597221">
    <property type="component" value="Unassembled WGS sequence"/>
</dbReference>
<comment type="caution">
    <text evidence="6">The sequence shown here is derived from an EMBL/GenBank/DDBJ whole genome shotgun (WGS) entry which is preliminary data.</text>
</comment>
<dbReference type="SUPFAM" id="SSF49329">
    <property type="entry name" value="Cu,Zn superoxide dismutase-like"/>
    <property type="match status" value="1"/>
</dbReference>
<keyword evidence="3" id="KW-0560">Oxidoreductase</keyword>
<dbReference type="CDD" id="cd00305">
    <property type="entry name" value="Cu-Zn_Superoxide_Dismutase"/>
    <property type="match status" value="1"/>
</dbReference>
<dbReference type="PROSITE" id="PS51257">
    <property type="entry name" value="PROKAR_LIPOPROTEIN"/>
    <property type="match status" value="1"/>
</dbReference>
<evidence type="ECO:0000259" key="5">
    <source>
        <dbReference type="Pfam" id="PF00080"/>
    </source>
</evidence>
<dbReference type="Gene3D" id="2.60.40.200">
    <property type="entry name" value="Superoxide dismutase, copper/zinc binding domain"/>
    <property type="match status" value="1"/>
</dbReference>
<keyword evidence="3" id="KW-0186">Copper</keyword>
<dbReference type="EC" id="1.15.1.1" evidence="3"/>
<feature type="chain" id="PRO_5045104157" description="Superoxide dismutase [Cu-Zn]" evidence="4">
    <location>
        <begin position="19"/>
        <end position="173"/>
    </location>
</feature>
<protein>
    <recommendedName>
        <fullName evidence="3">Superoxide dismutase [Cu-Zn]</fullName>
        <ecNumber evidence="3">1.15.1.1</ecNumber>
    </recommendedName>
</protein>
<sequence>MRWIFIILLVLLAACASGEDDSKREVDMLNADGDKLGTATLTEEAEGVKVKLKLEGLAPGWHSIHVHEYAKCDPPDFTSAGNHYNPEDKDHGLMNPKGPHLGDLPNIEADGSGKVDEELTLAEATLMDGKNSLLREEGTSLIVHDQPDDGYSQPAGNSGNRIVCGTITADDEK</sequence>
<dbReference type="PROSITE" id="PS00332">
    <property type="entry name" value="SOD_CU_ZN_2"/>
    <property type="match status" value="1"/>
</dbReference>